<dbReference type="PANTHER" id="PTHR34653">
    <property type="match status" value="1"/>
</dbReference>
<dbReference type="eggNOG" id="COG1677">
    <property type="taxonomic scope" value="Bacteria"/>
</dbReference>
<evidence type="ECO:0000256" key="5">
    <source>
        <dbReference type="NCBIfam" id="TIGR00205"/>
    </source>
</evidence>
<dbReference type="Pfam" id="PF02049">
    <property type="entry name" value="FliE"/>
    <property type="match status" value="1"/>
</dbReference>
<keyword evidence="7" id="KW-1185">Reference proteome</keyword>
<name>W0AGI1_9SPHN</name>
<sequence length="101" mass="10850">MSVTPIPPIVGGLPIAGAAMPLPVPVTGGASFADMLLDGITATDRKMVEADRLTAAFALDDSIPVHQVTYALEQAKLSLELMLQVRDRLLDGYRRVMDMQI</sequence>
<gene>
    <name evidence="4" type="primary">fliE</name>
    <name evidence="6" type="ORF">NX02_19965</name>
</gene>
<dbReference type="Proteomes" id="UP000018851">
    <property type="component" value="Chromosome"/>
</dbReference>
<dbReference type="InterPro" id="IPR001624">
    <property type="entry name" value="FliE"/>
</dbReference>
<reference evidence="6 7" key="1">
    <citation type="submission" date="2013-07" db="EMBL/GenBank/DDBJ databases">
        <title>Completed genome of Sphingomonas sanxanigenens NX02.</title>
        <authorList>
            <person name="Ma T."/>
            <person name="Huang H."/>
            <person name="Wu M."/>
            <person name="Li X."/>
            <person name="Li G."/>
        </authorList>
    </citation>
    <scope>NUCLEOTIDE SEQUENCE [LARGE SCALE GENOMIC DNA]</scope>
    <source>
        <strain evidence="6 7">NX02</strain>
    </source>
</reference>
<dbReference type="RefSeq" id="WP_025293803.1">
    <property type="nucleotide sequence ID" value="NZ_CP006644.1"/>
</dbReference>
<evidence type="ECO:0000256" key="4">
    <source>
        <dbReference type="HAMAP-Rule" id="MF_00724"/>
    </source>
</evidence>
<dbReference type="OrthoDB" id="9812413at2"/>
<evidence type="ECO:0000256" key="3">
    <source>
        <dbReference type="ARBA" id="ARBA00023143"/>
    </source>
</evidence>
<evidence type="ECO:0000313" key="7">
    <source>
        <dbReference type="Proteomes" id="UP000018851"/>
    </source>
</evidence>
<dbReference type="GO" id="GO:0005198">
    <property type="term" value="F:structural molecule activity"/>
    <property type="evidence" value="ECO:0007669"/>
    <property type="project" value="UniProtKB-UniRule"/>
</dbReference>
<dbReference type="PATRIC" id="fig|1123269.5.peg.3904"/>
<dbReference type="PRINTS" id="PR01006">
    <property type="entry name" value="FLGHOOKFLIE"/>
</dbReference>
<dbReference type="PANTHER" id="PTHR34653:SF1">
    <property type="entry name" value="FLAGELLAR HOOK-BASAL BODY COMPLEX PROTEIN FLIE"/>
    <property type="match status" value="1"/>
</dbReference>
<evidence type="ECO:0000313" key="6">
    <source>
        <dbReference type="EMBL" id="AHE55652.1"/>
    </source>
</evidence>
<comment type="similarity">
    <text evidence="2 4">Belongs to the FliE family.</text>
</comment>
<evidence type="ECO:0000256" key="1">
    <source>
        <dbReference type="ARBA" id="ARBA00004117"/>
    </source>
</evidence>
<dbReference type="HOGENOM" id="CLU_147249_3_3_5"/>
<dbReference type="HAMAP" id="MF_00724">
    <property type="entry name" value="FliE"/>
    <property type="match status" value="1"/>
</dbReference>
<organism evidence="6 7">
    <name type="scientific">Sphingomonas sanxanigenens DSM 19645 = NX02</name>
    <dbReference type="NCBI Taxonomy" id="1123269"/>
    <lineage>
        <taxon>Bacteria</taxon>
        <taxon>Pseudomonadati</taxon>
        <taxon>Pseudomonadota</taxon>
        <taxon>Alphaproteobacteria</taxon>
        <taxon>Sphingomonadales</taxon>
        <taxon>Sphingomonadaceae</taxon>
        <taxon>Sphingomonas</taxon>
    </lineage>
</organism>
<evidence type="ECO:0000256" key="2">
    <source>
        <dbReference type="ARBA" id="ARBA00009272"/>
    </source>
</evidence>
<protein>
    <recommendedName>
        <fullName evidence="4 5">Flagellar hook-basal body complex protein FliE</fullName>
    </recommendedName>
</protein>
<comment type="subcellular location">
    <subcellularLocation>
        <location evidence="1 4">Bacterial flagellum basal body</location>
    </subcellularLocation>
</comment>
<dbReference type="GO" id="GO:0003774">
    <property type="term" value="F:cytoskeletal motor activity"/>
    <property type="evidence" value="ECO:0007669"/>
    <property type="project" value="InterPro"/>
</dbReference>
<dbReference type="GO" id="GO:0071973">
    <property type="term" value="P:bacterial-type flagellum-dependent cell motility"/>
    <property type="evidence" value="ECO:0007669"/>
    <property type="project" value="InterPro"/>
</dbReference>
<dbReference type="GO" id="GO:0009425">
    <property type="term" value="C:bacterial-type flagellum basal body"/>
    <property type="evidence" value="ECO:0007669"/>
    <property type="project" value="UniProtKB-SubCell"/>
</dbReference>
<dbReference type="STRING" id="1123269.NX02_19965"/>
<proteinExistence type="inferred from homology"/>
<dbReference type="KEGG" id="ssan:NX02_19965"/>
<dbReference type="AlphaFoldDB" id="W0AGI1"/>
<dbReference type="EMBL" id="CP006644">
    <property type="protein sequence ID" value="AHE55652.1"/>
    <property type="molecule type" value="Genomic_DNA"/>
</dbReference>
<dbReference type="NCBIfam" id="TIGR00205">
    <property type="entry name" value="fliE"/>
    <property type="match status" value="1"/>
</dbReference>
<keyword evidence="3 4" id="KW-0975">Bacterial flagellum</keyword>
<accession>W0AGI1</accession>